<feature type="domain" description="Alpha/beta hydrolase fold-3" evidence="2">
    <location>
        <begin position="100"/>
        <end position="314"/>
    </location>
</feature>
<protein>
    <recommendedName>
        <fullName evidence="2">Alpha/beta hydrolase fold-3 domain-containing protein</fullName>
    </recommendedName>
</protein>
<dbReference type="SUPFAM" id="SSF53474">
    <property type="entry name" value="alpha/beta-Hydrolases"/>
    <property type="match status" value="1"/>
</dbReference>
<evidence type="ECO:0000313" key="4">
    <source>
        <dbReference type="Proteomes" id="UP001194746"/>
    </source>
</evidence>
<dbReference type="InterPro" id="IPR029058">
    <property type="entry name" value="AB_hydrolase_fold"/>
</dbReference>
<organism evidence="3 4">
    <name type="scientific">Aspergillus nanangensis</name>
    <dbReference type="NCBI Taxonomy" id="2582783"/>
    <lineage>
        <taxon>Eukaryota</taxon>
        <taxon>Fungi</taxon>
        <taxon>Dikarya</taxon>
        <taxon>Ascomycota</taxon>
        <taxon>Pezizomycotina</taxon>
        <taxon>Eurotiomycetes</taxon>
        <taxon>Eurotiomycetidae</taxon>
        <taxon>Eurotiales</taxon>
        <taxon>Aspergillaceae</taxon>
        <taxon>Aspergillus</taxon>
        <taxon>Aspergillus subgen. Circumdati</taxon>
    </lineage>
</organism>
<dbReference type="EMBL" id="VCAU01000038">
    <property type="protein sequence ID" value="KAF9889232.1"/>
    <property type="molecule type" value="Genomic_DNA"/>
</dbReference>
<dbReference type="Proteomes" id="UP001194746">
    <property type="component" value="Unassembled WGS sequence"/>
</dbReference>
<dbReference type="GO" id="GO:0016787">
    <property type="term" value="F:hydrolase activity"/>
    <property type="evidence" value="ECO:0007669"/>
    <property type="project" value="UniProtKB-KW"/>
</dbReference>
<proteinExistence type="predicted"/>
<dbReference type="Gene3D" id="3.40.50.1820">
    <property type="entry name" value="alpha/beta hydrolase"/>
    <property type="match status" value="1"/>
</dbReference>
<evidence type="ECO:0000256" key="1">
    <source>
        <dbReference type="ARBA" id="ARBA00022801"/>
    </source>
</evidence>
<reference evidence="3" key="1">
    <citation type="journal article" date="2019" name="Beilstein J. Org. Chem.">
        <title>Nanangenines: drimane sesquiterpenoids as the dominant metabolite cohort of a novel Australian fungus, Aspergillus nanangensis.</title>
        <authorList>
            <person name="Lacey H.J."/>
            <person name="Gilchrist C.L.M."/>
            <person name="Crombie A."/>
            <person name="Kalaitzis J.A."/>
            <person name="Vuong D."/>
            <person name="Rutledge P.J."/>
            <person name="Turner P."/>
            <person name="Pitt J.I."/>
            <person name="Lacey E."/>
            <person name="Chooi Y.H."/>
            <person name="Piggott A.M."/>
        </authorList>
    </citation>
    <scope>NUCLEOTIDE SEQUENCE</scope>
    <source>
        <strain evidence="3">MST-FP2251</strain>
    </source>
</reference>
<evidence type="ECO:0000313" key="3">
    <source>
        <dbReference type="EMBL" id="KAF9889232.1"/>
    </source>
</evidence>
<name>A0AAD4CPC1_ASPNN</name>
<keyword evidence="1" id="KW-0378">Hydrolase</keyword>
<dbReference type="InterPro" id="IPR050300">
    <property type="entry name" value="GDXG_lipolytic_enzyme"/>
</dbReference>
<evidence type="ECO:0000259" key="2">
    <source>
        <dbReference type="Pfam" id="PF07859"/>
    </source>
</evidence>
<reference evidence="3" key="2">
    <citation type="submission" date="2020-02" db="EMBL/GenBank/DDBJ databases">
        <authorList>
            <person name="Gilchrist C.L.M."/>
            <person name="Chooi Y.-H."/>
        </authorList>
    </citation>
    <scope>NUCLEOTIDE SEQUENCE</scope>
    <source>
        <strain evidence="3">MST-FP2251</strain>
    </source>
</reference>
<accession>A0AAD4CPC1</accession>
<sequence>MAITSDLSLDASRFHPDNIDEATKKINTFITEITTNGPKWYNVGVVRYREMRETGETPLPVPVYLPGAIDAAIPSREQGRMIPIRVYKPDNGQPSKGIYLYFHGGGFVLGTHKHNDGLLQAHANKFQLTAISVGYRLAPEHPYPAATDDSIDAAEYLVDHGPQEYGCPLRFISGSSAGGTLAAVSVLQLMRSRPSHQLSGVVFVFGYFDLTLGLPKASTFTKPLIINHAELERFNGAYLPDMSSAERRHPGVSPLYEDLQALAADSPKGLPPALFICGTEDPLLDDTVLMGSKWAIAGAESVVKIYPGAAHGFVVVPGLPVADEANAVMFQFVQEKLDSGL</sequence>
<dbReference type="AlphaFoldDB" id="A0AAD4CPC1"/>
<comment type="caution">
    <text evidence="3">The sequence shown here is derived from an EMBL/GenBank/DDBJ whole genome shotgun (WGS) entry which is preliminary data.</text>
</comment>
<dbReference type="Pfam" id="PF07859">
    <property type="entry name" value="Abhydrolase_3"/>
    <property type="match status" value="1"/>
</dbReference>
<gene>
    <name evidence="3" type="ORF">FE257_007545</name>
</gene>
<dbReference type="PANTHER" id="PTHR48081">
    <property type="entry name" value="AB HYDROLASE SUPERFAMILY PROTEIN C4A8.06C"/>
    <property type="match status" value="1"/>
</dbReference>
<keyword evidence="4" id="KW-1185">Reference proteome</keyword>
<dbReference type="InterPro" id="IPR013094">
    <property type="entry name" value="AB_hydrolase_3"/>
</dbReference>
<dbReference type="PANTHER" id="PTHR48081:SF8">
    <property type="entry name" value="ALPHA_BETA HYDROLASE FOLD-3 DOMAIN-CONTAINING PROTEIN-RELATED"/>
    <property type="match status" value="1"/>
</dbReference>